<dbReference type="AlphaFoldDB" id="A0A8S1UPZ8"/>
<gene>
    <name evidence="2" type="ORF">POCTA_138.1.T0470142</name>
</gene>
<feature type="region of interest" description="Disordered" evidence="1">
    <location>
        <begin position="81"/>
        <end position="103"/>
    </location>
</feature>
<comment type="caution">
    <text evidence="2">The sequence shown here is derived from an EMBL/GenBank/DDBJ whole genome shotgun (WGS) entry which is preliminary data.</text>
</comment>
<protein>
    <submittedName>
        <fullName evidence="2">Uncharacterized protein</fullName>
    </submittedName>
</protein>
<evidence type="ECO:0000313" key="3">
    <source>
        <dbReference type="Proteomes" id="UP000683925"/>
    </source>
</evidence>
<dbReference type="EMBL" id="CAJJDP010000047">
    <property type="protein sequence ID" value="CAD8165819.1"/>
    <property type="molecule type" value="Genomic_DNA"/>
</dbReference>
<reference evidence="2" key="1">
    <citation type="submission" date="2021-01" db="EMBL/GenBank/DDBJ databases">
        <authorList>
            <consortium name="Genoscope - CEA"/>
            <person name="William W."/>
        </authorList>
    </citation>
    <scope>NUCLEOTIDE SEQUENCE</scope>
</reference>
<keyword evidence="3" id="KW-1185">Reference proteome</keyword>
<accession>A0A8S1UPZ8</accession>
<dbReference type="Proteomes" id="UP000683925">
    <property type="component" value="Unassembled WGS sequence"/>
</dbReference>
<name>A0A8S1UPZ8_PAROT</name>
<sequence>MLILILFAYFNKLQEQIDILKEAIQKYFPNLAGYHSFLKNFPETHKNKQSRNQKKICEIERISNTLSSLDYRIQKVQTISSKSTTQNSTDKSKQESQQQYSTQSFVLIILQF</sequence>
<organism evidence="2 3">
    <name type="scientific">Paramecium octaurelia</name>
    <dbReference type="NCBI Taxonomy" id="43137"/>
    <lineage>
        <taxon>Eukaryota</taxon>
        <taxon>Sar</taxon>
        <taxon>Alveolata</taxon>
        <taxon>Ciliophora</taxon>
        <taxon>Intramacronucleata</taxon>
        <taxon>Oligohymenophorea</taxon>
        <taxon>Peniculida</taxon>
        <taxon>Parameciidae</taxon>
        <taxon>Paramecium</taxon>
    </lineage>
</organism>
<proteinExistence type="predicted"/>
<evidence type="ECO:0000313" key="2">
    <source>
        <dbReference type="EMBL" id="CAD8165819.1"/>
    </source>
</evidence>
<evidence type="ECO:0000256" key="1">
    <source>
        <dbReference type="SAM" id="MobiDB-lite"/>
    </source>
</evidence>